<protein>
    <submittedName>
        <fullName evidence="2">Uncharacterized protein</fullName>
    </submittedName>
</protein>
<dbReference type="Proteomes" id="UP000176893">
    <property type="component" value="Unassembled WGS sequence"/>
</dbReference>
<keyword evidence="1" id="KW-0175">Coiled coil</keyword>
<dbReference type="AlphaFoldDB" id="A0A1F8EB18"/>
<accession>A0A1F8EB18</accession>
<sequence>MEKTPKSKPEISKEVTDAALFTKEQLTEDAGKLEKIEENLSETQEEVPEQTIKVISLIGRSRDTLIRYALALSIFVSIGAPVYRASRSGDIPKETKTVELAKSKSRGEETVHKYDSVDYKKLLESVKKRLEKEGIKKMSDLIGGVYHDNETFALARSIKKHIYAEDFINTEEIRARKNADMLDEERWRDLLKRIDYSNLLKSESSSFGIKLVKRLGYHRYKSFNDRIVTTSQILNRRAGNINKKYGSECIRLSPGFLASVVLQEGMAREIDYPGFQDNKYIDTMGSIGADSLGTDVDNLIRRGLLETNFKEKMMPYDSFGIVKNFFSKEVFGTENTQPIEEGVGSNEAGMRTVAKMLKTKDMIEAVGALLMEKIIFIIDDIGVERWLEFSEDEQRWVAYAAYQWGHRNVIRLLKDHLLLIDGKKIPLTNFVKYKNGRPEGRVDSVKNFIYRNNGRPPREWTSNTDFHSMASIVTVSAKVADAFFKKYLANTNSANK</sequence>
<feature type="coiled-coil region" evidence="1">
    <location>
        <begin position="23"/>
        <end position="53"/>
    </location>
</feature>
<evidence type="ECO:0000313" key="3">
    <source>
        <dbReference type="Proteomes" id="UP000176893"/>
    </source>
</evidence>
<organism evidence="2 3">
    <name type="scientific">Candidatus Yanofskybacteria bacterium RIFCSPHIGHO2_01_FULL_41_26</name>
    <dbReference type="NCBI Taxonomy" id="1802661"/>
    <lineage>
        <taxon>Bacteria</taxon>
        <taxon>Candidatus Yanofskyibacteriota</taxon>
    </lineage>
</organism>
<reference evidence="2 3" key="1">
    <citation type="journal article" date="2016" name="Nat. Commun.">
        <title>Thousands of microbial genomes shed light on interconnected biogeochemical processes in an aquifer system.</title>
        <authorList>
            <person name="Anantharaman K."/>
            <person name="Brown C.T."/>
            <person name="Hug L.A."/>
            <person name="Sharon I."/>
            <person name="Castelle C.J."/>
            <person name="Probst A.J."/>
            <person name="Thomas B.C."/>
            <person name="Singh A."/>
            <person name="Wilkins M.J."/>
            <person name="Karaoz U."/>
            <person name="Brodie E.L."/>
            <person name="Williams K.H."/>
            <person name="Hubbard S.S."/>
            <person name="Banfield J.F."/>
        </authorList>
    </citation>
    <scope>NUCLEOTIDE SEQUENCE [LARGE SCALE GENOMIC DNA]</scope>
</reference>
<evidence type="ECO:0000313" key="2">
    <source>
        <dbReference type="EMBL" id="OGM98056.1"/>
    </source>
</evidence>
<evidence type="ECO:0000256" key="1">
    <source>
        <dbReference type="SAM" id="Coils"/>
    </source>
</evidence>
<dbReference type="EMBL" id="MGJB01000018">
    <property type="protein sequence ID" value="OGM98056.1"/>
    <property type="molecule type" value="Genomic_DNA"/>
</dbReference>
<name>A0A1F8EB18_9BACT</name>
<comment type="caution">
    <text evidence="2">The sequence shown here is derived from an EMBL/GenBank/DDBJ whole genome shotgun (WGS) entry which is preliminary data.</text>
</comment>
<gene>
    <name evidence="2" type="ORF">A2649_01845</name>
</gene>
<proteinExistence type="predicted"/>